<organism evidence="1 2">
    <name type="scientific">Niabella drilacis (strain DSM 25811 / CCM 8410 / CCUG 62505 / LMG 26954 / E90)</name>
    <dbReference type="NCBI Taxonomy" id="1285928"/>
    <lineage>
        <taxon>Bacteria</taxon>
        <taxon>Pseudomonadati</taxon>
        <taxon>Bacteroidota</taxon>
        <taxon>Chitinophagia</taxon>
        <taxon>Chitinophagales</taxon>
        <taxon>Chitinophagaceae</taxon>
        <taxon>Niabella</taxon>
    </lineage>
</organism>
<protein>
    <submittedName>
        <fullName evidence="1">Uncharacterized protein</fullName>
    </submittedName>
</protein>
<keyword evidence="2" id="KW-1185">Reference proteome</keyword>
<reference evidence="2" key="1">
    <citation type="submission" date="2016-10" db="EMBL/GenBank/DDBJ databases">
        <authorList>
            <person name="Varghese N."/>
            <person name="Submissions S."/>
        </authorList>
    </citation>
    <scope>NUCLEOTIDE SEQUENCE [LARGE SCALE GENOMIC DNA]</scope>
    <source>
        <strain evidence="2">DSM 25811 / CCM 8410 / LMG 26954 / E90</strain>
    </source>
</reference>
<dbReference type="EMBL" id="FMZO01000005">
    <property type="protein sequence ID" value="SDC97319.1"/>
    <property type="molecule type" value="Genomic_DNA"/>
</dbReference>
<sequence>MTSKKISTAQVPLLRKGDIIKRFPSSGAPEEQFDEERKKDTDVFEICSINSKNDIIELITPGSARGMFPSPGDVTHLFIKSCNLVAQGIWWI</sequence>
<evidence type="ECO:0000313" key="1">
    <source>
        <dbReference type="EMBL" id="SDC97319.1"/>
    </source>
</evidence>
<dbReference type="Proteomes" id="UP000198757">
    <property type="component" value="Unassembled WGS sequence"/>
</dbReference>
<evidence type="ECO:0000313" key="2">
    <source>
        <dbReference type="Proteomes" id="UP000198757"/>
    </source>
</evidence>
<proteinExistence type="predicted"/>
<name>A0A1G6QXY9_NIADE</name>
<dbReference type="RefSeq" id="WP_008582794.1">
    <property type="nucleotide sequence ID" value="NZ_FMZO01000005.1"/>
</dbReference>
<dbReference type="OrthoDB" id="672244at2"/>
<dbReference type="AlphaFoldDB" id="A0A1G6QXY9"/>
<accession>A0A1G6QXY9</accession>
<gene>
    <name evidence="1" type="ORF">SAMN04487894_10571</name>
</gene>
<dbReference type="STRING" id="1285928.SAMN04487894_10571"/>